<dbReference type="SUPFAM" id="SSF56752">
    <property type="entry name" value="D-aminoacid aminotransferase-like PLP-dependent enzymes"/>
    <property type="match status" value="1"/>
</dbReference>
<name>A0A9D2KQ41_9BACT</name>
<keyword evidence="4" id="KW-0808">Transferase</keyword>
<dbReference type="Gene3D" id="3.20.10.10">
    <property type="entry name" value="D-amino Acid Aminotransferase, subunit A, domain 2"/>
    <property type="match status" value="1"/>
</dbReference>
<comment type="caution">
    <text evidence="4">The sequence shown here is derived from an EMBL/GenBank/DDBJ whole genome shotgun (WGS) entry which is preliminary data.</text>
</comment>
<dbReference type="InterPro" id="IPR050571">
    <property type="entry name" value="Class-IV_PLP-Dep_Aminotrnsfr"/>
</dbReference>
<reference evidence="4" key="2">
    <citation type="submission" date="2021-04" db="EMBL/GenBank/DDBJ databases">
        <authorList>
            <person name="Gilroy R."/>
        </authorList>
    </citation>
    <scope>NUCLEOTIDE SEQUENCE</scope>
    <source>
        <strain evidence="4">5032</strain>
    </source>
</reference>
<sequence>MEAVGYEVYLRALLDAPHPGVDKVLAFYDHRVGHICTDARLMLLPLDDHLCHRGDGLFESINFRDGKIFALDEHLARLRNGTEAIRLSPPCPWDEVRQRILDVARASGESHGDIRLLLGRGPGGFGVSPDECPQSTLYIVAIRSRLPDAGVYQKGLTAFTSAIPPKQQYLAKIKSTNYLPNVFMAREAREKGMDVAVTFDEHGCMCEAAIANIGIVDKNGVLAAPDMRHILGGTSMQAAFRVAPQRLRVEQRDIRHEDIAAAREMLLFTSATLCVAVTHFDGKPIGQGENAGKPGPVALWLKDALLEHMLATGTPF</sequence>
<comment type="cofactor">
    <cofactor evidence="1">
        <name>pyridoxal 5'-phosphate</name>
        <dbReference type="ChEBI" id="CHEBI:597326"/>
    </cofactor>
</comment>
<keyword evidence="4" id="KW-0032">Aminotransferase</keyword>
<reference evidence="4" key="1">
    <citation type="journal article" date="2021" name="PeerJ">
        <title>Extensive microbial diversity within the chicken gut microbiome revealed by metagenomics and culture.</title>
        <authorList>
            <person name="Gilroy R."/>
            <person name="Ravi A."/>
            <person name="Getino M."/>
            <person name="Pursley I."/>
            <person name="Horton D.L."/>
            <person name="Alikhan N.F."/>
            <person name="Baker D."/>
            <person name="Gharbi K."/>
            <person name="Hall N."/>
            <person name="Watson M."/>
            <person name="Adriaenssens E.M."/>
            <person name="Foster-Nyarko E."/>
            <person name="Jarju S."/>
            <person name="Secka A."/>
            <person name="Antonio M."/>
            <person name="Oren A."/>
            <person name="Chaudhuri R.R."/>
            <person name="La Ragione R."/>
            <person name="Hildebrand F."/>
            <person name="Pallen M.J."/>
        </authorList>
    </citation>
    <scope>NUCLEOTIDE SEQUENCE</scope>
    <source>
        <strain evidence="4">5032</strain>
    </source>
</reference>
<dbReference type="InterPro" id="IPR043132">
    <property type="entry name" value="BCAT-like_C"/>
</dbReference>
<evidence type="ECO:0000313" key="4">
    <source>
        <dbReference type="EMBL" id="HJA78164.1"/>
    </source>
</evidence>
<dbReference type="GO" id="GO:0008652">
    <property type="term" value="P:amino acid biosynthetic process"/>
    <property type="evidence" value="ECO:0007669"/>
    <property type="project" value="UniProtKB-ARBA"/>
</dbReference>
<protein>
    <submittedName>
        <fullName evidence="4">Aminotransferase class IV</fullName>
    </submittedName>
</protein>
<comment type="similarity">
    <text evidence="2">Belongs to the class-IV pyridoxal-phosphate-dependent aminotransferase family.</text>
</comment>
<dbReference type="AlphaFoldDB" id="A0A9D2KQ41"/>
<gene>
    <name evidence="4" type="ORF">H9784_01135</name>
</gene>
<dbReference type="InterPro" id="IPR043131">
    <property type="entry name" value="BCAT-like_N"/>
</dbReference>
<dbReference type="PANTHER" id="PTHR42743:SF22">
    <property type="entry name" value="D-AMINO-ACID TRANSAMINASE, CHLOROPLASTIC"/>
    <property type="match status" value="1"/>
</dbReference>
<organism evidence="4 5">
    <name type="scientific">Candidatus Desulfovibrio intestinavium</name>
    <dbReference type="NCBI Taxonomy" id="2838534"/>
    <lineage>
        <taxon>Bacteria</taxon>
        <taxon>Pseudomonadati</taxon>
        <taxon>Thermodesulfobacteriota</taxon>
        <taxon>Desulfovibrionia</taxon>
        <taxon>Desulfovibrionales</taxon>
        <taxon>Desulfovibrionaceae</taxon>
        <taxon>Desulfovibrio</taxon>
    </lineage>
</organism>
<dbReference type="PANTHER" id="PTHR42743">
    <property type="entry name" value="AMINO-ACID AMINOTRANSFERASE"/>
    <property type="match status" value="1"/>
</dbReference>
<dbReference type="Pfam" id="PF01063">
    <property type="entry name" value="Aminotran_4"/>
    <property type="match status" value="1"/>
</dbReference>
<dbReference type="Proteomes" id="UP000823821">
    <property type="component" value="Unassembled WGS sequence"/>
</dbReference>
<dbReference type="Gene3D" id="3.30.470.10">
    <property type="match status" value="1"/>
</dbReference>
<dbReference type="FunFam" id="3.20.10.10:FF:000002">
    <property type="entry name" value="D-alanine aminotransferase"/>
    <property type="match status" value="1"/>
</dbReference>
<evidence type="ECO:0000256" key="2">
    <source>
        <dbReference type="ARBA" id="ARBA00009320"/>
    </source>
</evidence>
<accession>A0A9D2KQ41</accession>
<dbReference type="InterPro" id="IPR036038">
    <property type="entry name" value="Aminotransferase-like"/>
</dbReference>
<dbReference type="InterPro" id="IPR001544">
    <property type="entry name" value="Aminotrans_IV"/>
</dbReference>
<dbReference type="GO" id="GO:0046394">
    <property type="term" value="P:carboxylic acid biosynthetic process"/>
    <property type="evidence" value="ECO:0007669"/>
    <property type="project" value="UniProtKB-ARBA"/>
</dbReference>
<evidence type="ECO:0000313" key="5">
    <source>
        <dbReference type="Proteomes" id="UP000823821"/>
    </source>
</evidence>
<dbReference type="EMBL" id="DWZD01000009">
    <property type="protein sequence ID" value="HJA78164.1"/>
    <property type="molecule type" value="Genomic_DNA"/>
</dbReference>
<evidence type="ECO:0000256" key="3">
    <source>
        <dbReference type="ARBA" id="ARBA00022898"/>
    </source>
</evidence>
<dbReference type="GO" id="GO:0008483">
    <property type="term" value="F:transaminase activity"/>
    <property type="evidence" value="ECO:0007669"/>
    <property type="project" value="UniProtKB-KW"/>
</dbReference>
<evidence type="ECO:0000256" key="1">
    <source>
        <dbReference type="ARBA" id="ARBA00001933"/>
    </source>
</evidence>
<proteinExistence type="inferred from homology"/>
<keyword evidence="3" id="KW-0663">Pyridoxal phosphate</keyword>